<evidence type="ECO:0000313" key="16">
    <source>
        <dbReference type="EMBL" id="EPY53966.1"/>
    </source>
</evidence>
<dbReference type="Proteomes" id="UP000015464">
    <property type="component" value="Unassembled WGS sequence"/>
</dbReference>
<comment type="pathway">
    <text evidence="2">Glycolipid biosynthesis; glycosylphosphatidylinositol-anchor biosynthesis.</text>
</comment>
<dbReference type="GO" id="GO:0005789">
    <property type="term" value="C:endoplasmic reticulum membrane"/>
    <property type="evidence" value="ECO:0007669"/>
    <property type="project" value="UniProtKB-SubCell"/>
</dbReference>
<dbReference type="Pfam" id="PF05007">
    <property type="entry name" value="Mannosyl_trans"/>
    <property type="match status" value="1"/>
</dbReference>
<dbReference type="UniPathway" id="UPA00196"/>
<dbReference type="GeneID" id="25037133"/>
<gene>
    <name evidence="16" type="ORF">SPOG_02811</name>
</gene>
<evidence type="ECO:0000256" key="1">
    <source>
        <dbReference type="ARBA" id="ARBA00004477"/>
    </source>
</evidence>
<feature type="transmembrane region" description="Helical" evidence="15">
    <location>
        <begin position="135"/>
        <end position="153"/>
    </location>
</feature>
<dbReference type="GO" id="GO:0006506">
    <property type="term" value="P:GPI anchor biosynthetic process"/>
    <property type="evidence" value="ECO:0007669"/>
    <property type="project" value="UniProtKB-UniPathway"/>
</dbReference>
<keyword evidence="6" id="KW-0328">Glycosyltransferase</keyword>
<evidence type="ECO:0000256" key="13">
    <source>
        <dbReference type="ARBA" id="ARBA00030167"/>
    </source>
</evidence>
<feature type="transmembrane region" description="Helical" evidence="15">
    <location>
        <begin position="641"/>
        <end position="663"/>
    </location>
</feature>
<dbReference type="PANTHER" id="PTHR12886">
    <property type="entry name" value="PIG-M MANNOSYLTRANSFERASE"/>
    <property type="match status" value="1"/>
</dbReference>
<feature type="transmembrane region" description="Helical" evidence="15">
    <location>
        <begin position="597"/>
        <end position="621"/>
    </location>
</feature>
<evidence type="ECO:0000256" key="10">
    <source>
        <dbReference type="ARBA" id="ARBA00022989"/>
    </source>
</evidence>
<evidence type="ECO:0000256" key="8">
    <source>
        <dbReference type="ARBA" id="ARBA00022692"/>
    </source>
</evidence>
<keyword evidence="5" id="KW-0337">GPI-anchor biosynthesis</keyword>
<reference evidence="16 17" key="1">
    <citation type="journal article" date="2011" name="Science">
        <title>Comparative functional genomics of the fission yeasts.</title>
        <authorList>
            <person name="Rhind N."/>
            <person name="Chen Z."/>
            <person name="Yassour M."/>
            <person name="Thompson D.A."/>
            <person name="Haas B.J."/>
            <person name="Habib N."/>
            <person name="Wapinski I."/>
            <person name="Roy S."/>
            <person name="Lin M.F."/>
            <person name="Heiman D.I."/>
            <person name="Young S.K."/>
            <person name="Furuya K."/>
            <person name="Guo Y."/>
            <person name="Pidoux A."/>
            <person name="Chen H.M."/>
            <person name="Robbertse B."/>
            <person name="Goldberg J.M."/>
            <person name="Aoki K."/>
            <person name="Bayne E.H."/>
            <person name="Berlin A.M."/>
            <person name="Desjardins C.A."/>
            <person name="Dobbs E."/>
            <person name="Dukaj L."/>
            <person name="Fan L."/>
            <person name="FitzGerald M.G."/>
            <person name="French C."/>
            <person name="Gujja S."/>
            <person name="Hansen K."/>
            <person name="Keifenheim D."/>
            <person name="Levin J.Z."/>
            <person name="Mosher R.A."/>
            <person name="Mueller C.A."/>
            <person name="Pfiffner J."/>
            <person name="Priest M."/>
            <person name="Russ C."/>
            <person name="Smialowska A."/>
            <person name="Swoboda P."/>
            <person name="Sykes S.M."/>
            <person name="Vaughn M."/>
            <person name="Vengrova S."/>
            <person name="Yoder R."/>
            <person name="Zeng Q."/>
            <person name="Allshire R."/>
            <person name="Baulcombe D."/>
            <person name="Birren B.W."/>
            <person name="Brown W."/>
            <person name="Ekwall K."/>
            <person name="Kellis M."/>
            <person name="Leatherwood J."/>
            <person name="Levin H."/>
            <person name="Margalit H."/>
            <person name="Martienssen R."/>
            <person name="Nieduszynski C.A."/>
            <person name="Spatafora J.W."/>
            <person name="Friedman N."/>
            <person name="Dalgaard J.Z."/>
            <person name="Baumann P."/>
            <person name="Niki H."/>
            <person name="Regev A."/>
            <person name="Nusbaum C."/>
        </authorList>
    </citation>
    <scope>NUCLEOTIDE SEQUENCE [LARGE SCALE GENOMIC DNA]</scope>
    <source>
        <strain evidence="17">OY26 / ATCC MYA-4695 / CBS 11777 / NBRC 106824 / NRRL Y48691</strain>
    </source>
</reference>
<keyword evidence="8 15" id="KW-0812">Transmembrane</keyword>
<keyword evidence="11 15" id="KW-0472">Membrane</keyword>
<feature type="transmembrane region" description="Helical" evidence="15">
    <location>
        <begin position="772"/>
        <end position="792"/>
    </location>
</feature>
<dbReference type="GO" id="GO:0004376">
    <property type="term" value="F:GPI mannosyltransferase activity"/>
    <property type="evidence" value="ECO:0007669"/>
    <property type="project" value="InterPro"/>
</dbReference>
<dbReference type="PANTHER" id="PTHR12886:SF0">
    <property type="entry name" value="GPI MANNOSYLTRANSFERASE 1"/>
    <property type="match status" value="1"/>
</dbReference>
<dbReference type="OrthoDB" id="1741594at2759"/>
<dbReference type="InterPro" id="IPR007704">
    <property type="entry name" value="PIG-M"/>
</dbReference>
<feature type="transmembrane region" description="Helical" evidence="15">
    <location>
        <begin position="521"/>
        <end position="538"/>
    </location>
</feature>
<evidence type="ECO:0000256" key="11">
    <source>
        <dbReference type="ARBA" id="ARBA00023136"/>
    </source>
</evidence>
<evidence type="ECO:0000313" key="17">
    <source>
        <dbReference type="Proteomes" id="UP000015464"/>
    </source>
</evidence>
<dbReference type="GO" id="GO:0051751">
    <property type="term" value="F:alpha-1,4-mannosyltransferase activity"/>
    <property type="evidence" value="ECO:0007669"/>
    <property type="project" value="InterPro"/>
</dbReference>
<proteinExistence type="inferred from homology"/>
<dbReference type="GO" id="GO:1990529">
    <property type="term" value="C:glycosylphosphatidylinositol-mannosyltransferase I complex"/>
    <property type="evidence" value="ECO:0007669"/>
    <property type="project" value="TreeGrafter"/>
</dbReference>
<keyword evidence="17" id="KW-1185">Reference proteome</keyword>
<evidence type="ECO:0000256" key="4">
    <source>
        <dbReference type="ARBA" id="ARBA00013797"/>
    </source>
</evidence>
<comment type="subcellular location">
    <subcellularLocation>
        <location evidence="1">Endoplasmic reticulum membrane</location>
        <topology evidence="1">Multi-pass membrane protein</topology>
    </subcellularLocation>
</comment>
<evidence type="ECO:0000256" key="9">
    <source>
        <dbReference type="ARBA" id="ARBA00022824"/>
    </source>
</evidence>
<dbReference type="EMBL" id="KE546988">
    <property type="protein sequence ID" value="EPY53966.1"/>
    <property type="molecule type" value="Genomic_DNA"/>
</dbReference>
<dbReference type="STRING" id="653667.S9XJT3"/>
<feature type="transmembrane region" description="Helical" evidence="15">
    <location>
        <begin position="107"/>
        <end position="129"/>
    </location>
</feature>
<evidence type="ECO:0000256" key="3">
    <source>
        <dbReference type="ARBA" id="ARBA00011071"/>
    </source>
</evidence>
<evidence type="ECO:0000256" key="7">
    <source>
        <dbReference type="ARBA" id="ARBA00022679"/>
    </source>
</evidence>
<feature type="transmembrane region" description="Helical" evidence="15">
    <location>
        <begin position="439"/>
        <end position="459"/>
    </location>
</feature>
<evidence type="ECO:0000256" key="5">
    <source>
        <dbReference type="ARBA" id="ARBA00022502"/>
    </source>
</evidence>
<feature type="transmembrane region" description="Helical" evidence="15">
    <location>
        <begin position="7"/>
        <end position="24"/>
    </location>
</feature>
<evidence type="ECO:0000256" key="6">
    <source>
        <dbReference type="ARBA" id="ARBA00022676"/>
    </source>
</evidence>
<keyword evidence="9" id="KW-0256">Endoplasmic reticulum</keyword>
<accession>S9XJT3</accession>
<feature type="transmembrane region" description="Helical" evidence="15">
    <location>
        <begin position="36"/>
        <end position="58"/>
    </location>
</feature>
<dbReference type="AlphaFoldDB" id="S9XJT3"/>
<comment type="similarity">
    <text evidence="3">Belongs to the PIGM family.</text>
</comment>
<evidence type="ECO:0000256" key="15">
    <source>
        <dbReference type="SAM" id="Phobius"/>
    </source>
</evidence>
<evidence type="ECO:0000256" key="2">
    <source>
        <dbReference type="ARBA" id="ARBA00004687"/>
    </source>
</evidence>
<evidence type="ECO:0000256" key="14">
    <source>
        <dbReference type="ARBA" id="ARBA00032997"/>
    </source>
</evidence>
<name>S9XJT3_SCHCR</name>
<sequence>METYLEIFVYYHLFPLLGIALVLRPSWLFKKWRQQWLTCMYLSLYYTAIVSFFFHLQLISIVPRKTIFTIAQVPVEEYLSQFGHLLFTSSVYVFMKRRNYYVPQKFASGTWHVYLTIGLASAAVCVSAMDRSVLPWGSIIFFMCSLLAFLLCFRITVPRIAAFKCISLCSAYAVFVQMQKSKSILISSPSLNTSSSYFPLACFSVYLVQGFCSITALEISDNLKQNKEQKLLLGSHKDLFDSIKDICNEFSLDYEYAASTYLEPFIRLRLSFLCSWLLKSLHWKLLKENSSLNVRKTKSKAEDNDLKNSRISRDTEAKLMKGVASLKSLDYKNASSFFASGILDSFLEWSDADITDDDRKRLHSVAHRCAQLRSFPSQHSEEIFAPSELSILDALSPEVNEALLHYIFSLQSTVRLYHDKQFLKDRIIQNFLKSYYFHVYYPSMSACLLIVGFIIRVILINYGNWHDSKSALKYTDVDYFVFTDAARYVSLGESPYMRDTYRYTPLLAIFLLPTQFGFPSWGKYMFSICDIVAGWIIIKILNRKLSLEKSLLYASFWILNPLVAVISTRGNCEAILGVLSVALILLLERKHVWLTSFLLGFSVHFKIYPFIYGIAFLFYYADTSNKGSLWKRVACSVSVNQIKILFGSLLIFTVCNLFMYTIYGRPFLEHTYIYHLGRTDHRHNFSAHHLSLYFESASKEKLTSFLAFFPQILLCTLIAAVYSKKTFAGTLFAQTFAFVTFNKVCTSQYFLWYLIFLPLILPNSKLIGKKGLICLLLWIAGQAVWLINAYRLEILGNSVFITLWLSGLFFFTANVYILKTILECV</sequence>
<feature type="transmembrane region" description="Helical" evidence="15">
    <location>
        <begin position="798"/>
        <end position="818"/>
    </location>
</feature>
<dbReference type="OMA" id="MFSICDI"/>
<keyword evidence="7" id="KW-0808">Transferase</keyword>
<protein>
    <recommendedName>
        <fullName evidence="4">GPI mannosyltransferase 1</fullName>
    </recommendedName>
    <alternativeName>
        <fullName evidence="14">GPI mannosyltransferase I</fullName>
    </alternativeName>
    <alternativeName>
        <fullName evidence="13">Glycosylphosphatidylinositol-anchor biosynthesis protein 14</fullName>
    </alternativeName>
</protein>
<feature type="transmembrane region" description="Helical" evidence="15">
    <location>
        <begin position="735"/>
        <end position="760"/>
    </location>
</feature>
<evidence type="ECO:0000256" key="12">
    <source>
        <dbReference type="ARBA" id="ARBA00025399"/>
    </source>
</evidence>
<dbReference type="eggNOG" id="KOG3893">
    <property type="taxonomic scope" value="Eukaryota"/>
</dbReference>
<comment type="function">
    <text evidence="12">Mannosyltransferase involved in glycosylphosphatidylinositol-anchor biosynthesis. Transfers the first alpha-1,4-mannose to GlcN-acyl-PI during GPI precursor assembly. Required for cell wall integrity.</text>
</comment>
<feature type="transmembrane region" description="Helical" evidence="15">
    <location>
        <begin position="702"/>
        <end position="723"/>
    </location>
</feature>
<dbReference type="HOGENOM" id="CLU_346521_0_0_1"/>
<keyword evidence="10 15" id="KW-1133">Transmembrane helix</keyword>
<organism evidence="16 17">
    <name type="scientific">Schizosaccharomyces cryophilus (strain OY26 / ATCC MYA-4695 / CBS 11777 / NBRC 106824 / NRRL Y48691)</name>
    <name type="common">Fission yeast</name>
    <dbReference type="NCBI Taxonomy" id="653667"/>
    <lineage>
        <taxon>Eukaryota</taxon>
        <taxon>Fungi</taxon>
        <taxon>Dikarya</taxon>
        <taxon>Ascomycota</taxon>
        <taxon>Taphrinomycotina</taxon>
        <taxon>Schizosaccharomycetes</taxon>
        <taxon>Schizosaccharomycetales</taxon>
        <taxon>Schizosaccharomycetaceae</taxon>
        <taxon>Schizosaccharomyces</taxon>
    </lineage>
</organism>
<dbReference type="RefSeq" id="XP_013020927.1">
    <property type="nucleotide sequence ID" value="XM_013165473.1"/>
</dbReference>